<keyword evidence="2" id="KW-1185">Reference proteome</keyword>
<evidence type="ECO:0000313" key="1">
    <source>
        <dbReference type="EMBL" id="KAF1987176.1"/>
    </source>
</evidence>
<dbReference type="EMBL" id="ML977153">
    <property type="protein sequence ID" value="KAF1987176.1"/>
    <property type="molecule type" value="Genomic_DNA"/>
</dbReference>
<name>A0A6G1H1T0_9PEZI</name>
<dbReference type="AlphaFoldDB" id="A0A6G1H1T0"/>
<evidence type="ECO:0008006" key="3">
    <source>
        <dbReference type="Google" id="ProtNLM"/>
    </source>
</evidence>
<accession>A0A6G1H1T0</accession>
<sequence length="652" mass="71078">MSVPHRPGRPSNQATNPVAYARQLMEELLAHVAQVAESPVTPLNFELIDTCTYIPLSSLQQLPRESLILVSQLLSLFPTLQQDPGRTTDLVVHLLEPQTLSDLLDLGDQLDIVQGLNIQAQPFHNLALSMLEKGKTDADAVKRLAHNQPAVFVNLVILMLCADTGVAERTSNLLVDFLSQDAGSELIESGSPSPDPGQGTVWRRIFTDKDVYSLFYEACDMKLRSSQFPSSPRAKSVSQARLMQWLPKVGKLDWRAVTSSQLTRLDIEGSDYLIAPDGLLGFAVKDMVEFDDPLMARSLIDFYASLFLEISDLATDSSVSYDETLPVHFLIKKGVHQDTVNLWLHPTAPNMYGDLFRDLLYSSAADYIMAYCITCPQHCRESDNTGSAILSRLQTLFTGSIDRVFSTPTFGTDLQVLCSLPRSLLLSGSTLPERSPLRLLPSSPPDPRVYAALATLFHGPPPSPTAQEPLPAESEEASQARTLYYAYLAQNPSLWEHVTSASEIVAMLDLALAALSLISAVASANWPTTPPAPLTNGASTNISQPANSGIEALIASATILPYLLRPPQTFANLVGGRGDSESAAYKVASAKFETLRVVERALRNLVERKEDVGETEKVLLAVVEQRARGGVWGAVGDREGRDIGGRIATLEM</sequence>
<reference evidence="1" key="1">
    <citation type="journal article" date="2020" name="Stud. Mycol.">
        <title>101 Dothideomycetes genomes: a test case for predicting lifestyles and emergence of pathogens.</title>
        <authorList>
            <person name="Haridas S."/>
            <person name="Albert R."/>
            <person name="Binder M."/>
            <person name="Bloem J."/>
            <person name="Labutti K."/>
            <person name="Salamov A."/>
            <person name="Andreopoulos B."/>
            <person name="Baker S."/>
            <person name="Barry K."/>
            <person name="Bills G."/>
            <person name="Bluhm B."/>
            <person name="Cannon C."/>
            <person name="Castanera R."/>
            <person name="Culley D."/>
            <person name="Daum C."/>
            <person name="Ezra D."/>
            <person name="Gonzalez J."/>
            <person name="Henrissat B."/>
            <person name="Kuo A."/>
            <person name="Liang C."/>
            <person name="Lipzen A."/>
            <person name="Lutzoni F."/>
            <person name="Magnuson J."/>
            <person name="Mondo S."/>
            <person name="Nolan M."/>
            <person name="Ohm R."/>
            <person name="Pangilinan J."/>
            <person name="Park H.-J."/>
            <person name="Ramirez L."/>
            <person name="Alfaro M."/>
            <person name="Sun H."/>
            <person name="Tritt A."/>
            <person name="Yoshinaga Y."/>
            <person name="Zwiers L.-H."/>
            <person name="Turgeon B."/>
            <person name="Goodwin S."/>
            <person name="Spatafora J."/>
            <person name="Crous P."/>
            <person name="Grigoriev I."/>
        </authorList>
    </citation>
    <scope>NUCLEOTIDE SEQUENCE</scope>
    <source>
        <strain evidence="1">CBS 113979</strain>
    </source>
</reference>
<evidence type="ECO:0000313" key="2">
    <source>
        <dbReference type="Proteomes" id="UP000800041"/>
    </source>
</evidence>
<protein>
    <recommendedName>
        <fullName evidence="3">DNA mismatch repair protein HSM3 N-terminal domain-containing protein</fullName>
    </recommendedName>
</protein>
<dbReference type="Proteomes" id="UP000800041">
    <property type="component" value="Unassembled WGS sequence"/>
</dbReference>
<gene>
    <name evidence="1" type="ORF">K402DRAFT_462894</name>
</gene>
<proteinExistence type="predicted"/>
<dbReference type="OrthoDB" id="4538483at2759"/>
<organism evidence="1 2">
    <name type="scientific">Aulographum hederae CBS 113979</name>
    <dbReference type="NCBI Taxonomy" id="1176131"/>
    <lineage>
        <taxon>Eukaryota</taxon>
        <taxon>Fungi</taxon>
        <taxon>Dikarya</taxon>
        <taxon>Ascomycota</taxon>
        <taxon>Pezizomycotina</taxon>
        <taxon>Dothideomycetes</taxon>
        <taxon>Pleosporomycetidae</taxon>
        <taxon>Aulographales</taxon>
        <taxon>Aulographaceae</taxon>
    </lineage>
</organism>